<evidence type="ECO:0000256" key="6">
    <source>
        <dbReference type="ARBA" id="ARBA00022989"/>
    </source>
</evidence>
<evidence type="ECO:0000256" key="4">
    <source>
        <dbReference type="ARBA" id="ARBA00022741"/>
    </source>
</evidence>
<dbReference type="SUPFAM" id="SSF52540">
    <property type="entry name" value="P-loop containing nucleoside triphosphate hydrolases"/>
    <property type="match status" value="1"/>
</dbReference>
<evidence type="ECO:0000313" key="10">
    <source>
        <dbReference type="EMBL" id="XAY07633.1"/>
    </source>
</evidence>
<dbReference type="Pfam" id="PF01061">
    <property type="entry name" value="ABC2_membrane"/>
    <property type="match status" value="1"/>
</dbReference>
<evidence type="ECO:0000256" key="8">
    <source>
        <dbReference type="SAM" id="Phobius"/>
    </source>
</evidence>
<comment type="subcellular location">
    <subcellularLocation>
        <location evidence="1">Membrane</location>
        <topology evidence="1">Multi-pass membrane protein</topology>
    </subcellularLocation>
</comment>
<gene>
    <name evidence="10" type="ORF">DSM112329_04521</name>
</gene>
<dbReference type="PROSITE" id="PS50893">
    <property type="entry name" value="ABC_TRANSPORTER_2"/>
    <property type="match status" value="1"/>
</dbReference>
<dbReference type="Gene3D" id="3.40.50.300">
    <property type="entry name" value="P-loop containing nucleotide triphosphate hydrolases"/>
    <property type="match status" value="1"/>
</dbReference>
<dbReference type="InterPro" id="IPR027417">
    <property type="entry name" value="P-loop_NTPase"/>
</dbReference>
<accession>A0AAU7B150</accession>
<organism evidence="10">
    <name type="scientific">Paraconexibacter sp. AEG42_29</name>
    <dbReference type="NCBI Taxonomy" id="2997339"/>
    <lineage>
        <taxon>Bacteria</taxon>
        <taxon>Bacillati</taxon>
        <taxon>Actinomycetota</taxon>
        <taxon>Thermoleophilia</taxon>
        <taxon>Solirubrobacterales</taxon>
        <taxon>Paraconexibacteraceae</taxon>
        <taxon>Paraconexibacter</taxon>
    </lineage>
</organism>
<evidence type="ECO:0000256" key="1">
    <source>
        <dbReference type="ARBA" id="ARBA00004141"/>
    </source>
</evidence>
<dbReference type="Pfam" id="PF00005">
    <property type="entry name" value="ABC_tran"/>
    <property type="match status" value="1"/>
</dbReference>
<feature type="transmembrane region" description="Helical" evidence="8">
    <location>
        <begin position="417"/>
        <end position="439"/>
    </location>
</feature>
<dbReference type="EC" id="3.6.3.-" evidence="10"/>
<keyword evidence="7 8" id="KW-0472">Membrane</keyword>
<dbReference type="RefSeq" id="WP_354698823.1">
    <property type="nucleotide sequence ID" value="NZ_CP114014.1"/>
</dbReference>
<evidence type="ECO:0000256" key="5">
    <source>
        <dbReference type="ARBA" id="ARBA00022840"/>
    </source>
</evidence>
<dbReference type="InterPro" id="IPR003593">
    <property type="entry name" value="AAA+_ATPase"/>
</dbReference>
<dbReference type="PANTHER" id="PTHR48041:SF139">
    <property type="entry name" value="PROTEIN SCARLET"/>
    <property type="match status" value="1"/>
</dbReference>
<feature type="domain" description="ABC transporter" evidence="9">
    <location>
        <begin position="24"/>
        <end position="251"/>
    </location>
</feature>
<dbReference type="KEGG" id="parq:DSM112329_04521"/>
<feature type="transmembrane region" description="Helical" evidence="8">
    <location>
        <begin position="451"/>
        <end position="470"/>
    </location>
</feature>
<dbReference type="EMBL" id="CP114014">
    <property type="protein sequence ID" value="XAY07633.1"/>
    <property type="molecule type" value="Genomic_DNA"/>
</dbReference>
<evidence type="ECO:0000256" key="3">
    <source>
        <dbReference type="ARBA" id="ARBA00022692"/>
    </source>
</evidence>
<dbReference type="InterPro" id="IPR050352">
    <property type="entry name" value="ABCG_transporters"/>
</dbReference>
<keyword evidence="5 10" id="KW-0067">ATP-binding</keyword>
<dbReference type="GO" id="GO:0140359">
    <property type="term" value="F:ABC-type transporter activity"/>
    <property type="evidence" value="ECO:0007669"/>
    <property type="project" value="InterPro"/>
</dbReference>
<evidence type="ECO:0000259" key="9">
    <source>
        <dbReference type="PROSITE" id="PS50893"/>
    </source>
</evidence>
<name>A0AAU7B150_9ACTN</name>
<dbReference type="InterPro" id="IPR013525">
    <property type="entry name" value="ABC2_TM"/>
</dbReference>
<protein>
    <submittedName>
        <fullName evidence="10">ABC transporter ATP-binding/permease protein</fullName>
        <ecNumber evidence="10">3.6.3.-</ecNumber>
    </submittedName>
</protein>
<dbReference type="AlphaFoldDB" id="A0AAU7B150"/>
<keyword evidence="6 8" id="KW-1133">Transmembrane helix</keyword>
<keyword evidence="10" id="KW-0378">Hydrolase</keyword>
<keyword evidence="3 8" id="KW-0812">Transmembrane</keyword>
<dbReference type="PANTHER" id="PTHR48041">
    <property type="entry name" value="ABC TRANSPORTER G FAMILY MEMBER 28"/>
    <property type="match status" value="1"/>
</dbReference>
<keyword evidence="2" id="KW-0813">Transport</keyword>
<dbReference type="GO" id="GO:0005524">
    <property type="term" value="F:ATP binding"/>
    <property type="evidence" value="ECO:0007669"/>
    <property type="project" value="UniProtKB-KW"/>
</dbReference>
<feature type="transmembrane region" description="Helical" evidence="8">
    <location>
        <begin position="386"/>
        <end position="411"/>
    </location>
</feature>
<evidence type="ECO:0000256" key="2">
    <source>
        <dbReference type="ARBA" id="ARBA00022448"/>
    </source>
</evidence>
<dbReference type="InterPro" id="IPR003439">
    <property type="entry name" value="ABC_transporter-like_ATP-bd"/>
</dbReference>
<feature type="transmembrane region" description="Helical" evidence="8">
    <location>
        <begin position="340"/>
        <end position="366"/>
    </location>
</feature>
<proteinExistence type="predicted"/>
<feature type="transmembrane region" description="Helical" evidence="8">
    <location>
        <begin position="526"/>
        <end position="545"/>
    </location>
</feature>
<dbReference type="GO" id="GO:0016887">
    <property type="term" value="F:ATP hydrolysis activity"/>
    <property type="evidence" value="ECO:0007669"/>
    <property type="project" value="InterPro"/>
</dbReference>
<dbReference type="GO" id="GO:0016020">
    <property type="term" value="C:membrane"/>
    <property type="evidence" value="ECO:0007669"/>
    <property type="project" value="UniProtKB-SubCell"/>
</dbReference>
<reference evidence="10" key="1">
    <citation type="submission" date="2022-12" db="EMBL/GenBank/DDBJ databases">
        <title>Paraconexibacter alkalitolerans sp. nov. and Baekduia alba sp. nov., isolated from soil and emended description of the genera Paraconexibacter (Chun et al., 2020) and Baekduia (An et al., 2020).</title>
        <authorList>
            <person name="Vieira S."/>
            <person name="Huber K.J."/>
            <person name="Geppert A."/>
            <person name="Wolf J."/>
            <person name="Neumann-Schaal M."/>
            <person name="Muesken M."/>
            <person name="Overmann J."/>
        </authorList>
    </citation>
    <scope>NUCLEOTIDE SEQUENCE</scope>
    <source>
        <strain evidence="10">AEG42_29</strain>
    </source>
</reference>
<feature type="transmembrane region" description="Helical" evidence="8">
    <location>
        <begin position="309"/>
        <end position="328"/>
    </location>
</feature>
<keyword evidence="4" id="KW-0547">Nucleotide-binding</keyword>
<evidence type="ECO:0000256" key="7">
    <source>
        <dbReference type="ARBA" id="ARBA00023136"/>
    </source>
</evidence>
<sequence length="551" mass="56711">MTDVTRAAAVPAGSSSAPLRAPLLIAREVSVEADDRTLVEPVSLALGVGELVAVIGPSGAGKTSLLRALAGPEARTRGSVQLLAGDGTAAGGIGFVPSDDLLHDELSVFEELLFAARLRAEPGAREAELVARVEGVVSDLDMLEFGETRVASLSKGQRRRTSCAVELVGRPQVLLLDEPAAGLDPGLERRLMVMLRELTGDGRGVLVATHSTASLHLCDTIVAMGPGGTVRYIGPPEGVTGALGVRDLEEAYAALSAPAGRGGHAQLPAVPAGHGSGDRVRGAAPGGGAQLGTLVSRAAICQLRDRRSLAILIGQAPVIGLAMAVVLPRGVVEDQTLGPFYGMLLSFMLLTASIWLGVIAACRTVVSERAIIDRELAVGVRAEAYVFAKALTLMPVVAAQTLLMAIVVLILQPVPEGAPLILGLCVVTGWSAAAMGLWLSAWARTPDQATTSVPLLLIPQLLFAGALIPVDKMIPPLQVLTNAVTGRWALGGIGGAMGLDERLGSNLGSVTGLEASFFAAQPTTPIIGLVAIAVVFLGLAVRSLGRVPQHR</sequence>
<dbReference type="SMART" id="SM00382">
    <property type="entry name" value="AAA"/>
    <property type="match status" value="1"/>
</dbReference>